<dbReference type="InterPro" id="IPR023940">
    <property type="entry name" value="DHDPR_bac"/>
</dbReference>
<feature type="binding site" evidence="13">
    <location>
        <position position="37"/>
    </location>
    <ligand>
        <name>NADP(+)</name>
        <dbReference type="ChEBI" id="CHEBI:58349"/>
    </ligand>
</feature>
<dbReference type="Gene3D" id="3.30.360.10">
    <property type="entry name" value="Dihydrodipicolinate Reductase, domain 2"/>
    <property type="match status" value="1"/>
</dbReference>
<evidence type="ECO:0000256" key="10">
    <source>
        <dbReference type="ARBA" id="ARBA00038983"/>
    </source>
</evidence>
<evidence type="ECO:0000256" key="7">
    <source>
        <dbReference type="ARBA" id="ARBA00023027"/>
    </source>
</evidence>
<comment type="similarity">
    <text evidence="1 13">Belongs to the DapB family.</text>
</comment>
<dbReference type="InterPro" id="IPR000846">
    <property type="entry name" value="DapB_N"/>
</dbReference>
<feature type="binding site" evidence="13">
    <location>
        <begin position="9"/>
        <end position="14"/>
    </location>
    <ligand>
        <name>NAD(+)</name>
        <dbReference type="ChEBI" id="CHEBI:57540"/>
    </ligand>
</feature>
<keyword evidence="3 13" id="KW-0028">Amino-acid biosynthesis</keyword>
<comment type="caution">
    <text evidence="13">Lacks conserved residue(s) required for the propagation of feature annotation.</text>
</comment>
<evidence type="ECO:0000313" key="17">
    <source>
        <dbReference type="Proteomes" id="UP000307380"/>
    </source>
</evidence>
<dbReference type="GO" id="GO:0008839">
    <property type="term" value="F:4-hydroxy-tetrahydrodipicolinate reductase"/>
    <property type="evidence" value="ECO:0007669"/>
    <property type="project" value="UniProtKB-UniRule"/>
</dbReference>
<dbReference type="PANTHER" id="PTHR20836">
    <property type="entry name" value="DIHYDRODIPICOLINATE REDUCTASE"/>
    <property type="match status" value="1"/>
</dbReference>
<evidence type="ECO:0000256" key="3">
    <source>
        <dbReference type="ARBA" id="ARBA00022605"/>
    </source>
</evidence>
<evidence type="ECO:0000256" key="9">
    <source>
        <dbReference type="ARBA" id="ARBA00037922"/>
    </source>
</evidence>
<dbReference type="AlphaFoldDB" id="A0A4S4FZ67"/>
<keyword evidence="4 13" id="KW-0521">NADP</keyword>
<comment type="subunit">
    <text evidence="13">Homotetramer.</text>
</comment>
<evidence type="ECO:0000259" key="15">
    <source>
        <dbReference type="Pfam" id="PF05173"/>
    </source>
</evidence>
<keyword evidence="5 13" id="KW-0220">Diaminopimelate biosynthesis</keyword>
<evidence type="ECO:0000313" key="16">
    <source>
        <dbReference type="EMBL" id="THG35492.1"/>
    </source>
</evidence>
<dbReference type="GO" id="GO:0005829">
    <property type="term" value="C:cytosol"/>
    <property type="evidence" value="ECO:0007669"/>
    <property type="project" value="TreeGrafter"/>
</dbReference>
<keyword evidence="7 13" id="KW-0520">NAD</keyword>
<dbReference type="CDD" id="cd02274">
    <property type="entry name" value="DHDPR_N"/>
    <property type="match status" value="1"/>
</dbReference>
<dbReference type="PANTHER" id="PTHR20836:SF0">
    <property type="entry name" value="4-HYDROXY-TETRAHYDRODIPICOLINATE REDUCTASE 1, CHLOROPLASTIC-RELATED"/>
    <property type="match status" value="1"/>
</dbReference>
<evidence type="ECO:0000259" key="14">
    <source>
        <dbReference type="Pfam" id="PF01113"/>
    </source>
</evidence>
<dbReference type="HAMAP" id="MF_00102">
    <property type="entry name" value="DapB"/>
    <property type="match status" value="1"/>
</dbReference>
<comment type="function">
    <text evidence="13">Catalyzes the conversion of 4-hydroxy-tetrahydrodipicolinate (HTPA) to tetrahydrodipicolinate.</text>
</comment>
<organism evidence="16 17">
    <name type="scientific">Orlajensenia flava</name>
    <dbReference type="NCBI Taxonomy" id="2565934"/>
    <lineage>
        <taxon>Bacteria</taxon>
        <taxon>Bacillati</taxon>
        <taxon>Actinomycetota</taxon>
        <taxon>Actinomycetes</taxon>
        <taxon>Micrococcales</taxon>
        <taxon>Microbacteriaceae</taxon>
        <taxon>Orlajensenia</taxon>
    </lineage>
</organism>
<evidence type="ECO:0000256" key="13">
    <source>
        <dbReference type="HAMAP-Rule" id="MF_00102"/>
    </source>
</evidence>
<dbReference type="EMBL" id="SSSN01000003">
    <property type="protein sequence ID" value="THG35492.1"/>
    <property type="molecule type" value="Genomic_DNA"/>
</dbReference>
<feature type="domain" description="Dihydrodipicolinate reductase N-terminal" evidence="14">
    <location>
        <begin position="4"/>
        <end position="105"/>
    </location>
</feature>
<keyword evidence="6 13" id="KW-0560">Oxidoreductase</keyword>
<dbReference type="Proteomes" id="UP000307380">
    <property type="component" value="Unassembled WGS sequence"/>
</dbReference>
<dbReference type="Pfam" id="PF01113">
    <property type="entry name" value="DapB_N"/>
    <property type="match status" value="1"/>
</dbReference>
<dbReference type="Pfam" id="PF05173">
    <property type="entry name" value="DapB_C"/>
    <property type="match status" value="1"/>
</dbReference>
<dbReference type="RefSeq" id="WP_136422964.1">
    <property type="nucleotide sequence ID" value="NZ_SSSN01000003.1"/>
</dbReference>
<comment type="catalytic activity">
    <reaction evidence="12 13">
        <text>(S)-2,3,4,5-tetrahydrodipicolinate + NAD(+) + H2O = (2S,4S)-4-hydroxy-2,3,4,5-tetrahydrodipicolinate + NADH + H(+)</text>
        <dbReference type="Rhea" id="RHEA:35323"/>
        <dbReference type="ChEBI" id="CHEBI:15377"/>
        <dbReference type="ChEBI" id="CHEBI:15378"/>
        <dbReference type="ChEBI" id="CHEBI:16845"/>
        <dbReference type="ChEBI" id="CHEBI:57540"/>
        <dbReference type="ChEBI" id="CHEBI:57945"/>
        <dbReference type="ChEBI" id="CHEBI:67139"/>
        <dbReference type="EC" id="1.17.1.8"/>
    </reaction>
</comment>
<sequence>MSTRVAVIGATGRMGRLITRLIGESDDFEVVASLDSRSDLSQMRGADLAVDVSHPAASGDIVEFAIQAGLRVLVGTSGWSQERIARLRPLVEGREDSAVIIVPNFSVGSALGTALSEIAARYFDSIEIIEAHHAHKVDSPSGTAVRTAERISAARAELGPVDAPHNDQRARGQLVASIPVHSLRLGGVLASQQVTFGGTGETLSIRHDTLSDDSYERGILLALRALPTATGVTVGLDALLDLGGAR</sequence>
<dbReference type="GO" id="GO:0051287">
    <property type="term" value="F:NAD binding"/>
    <property type="evidence" value="ECO:0007669"/>
    <property type="project" value="UniProtKB-UniRule"/>
</dbReference>
<comment type="caution">
    <text evidence="16">The sequence shown here is derived from an EMBL/GenBank/DDBJ whole genome shotgun (WGS) entry which is preliminary data.</text>
</comment>
<feature type="active site" description="Proton donor" evidence="13">
    <location>
        <position position="136"/>
    </location>
</feature>
<dbReference type="OrthoDB" id="9790352at2"/>
<evidence type="ECO:0000256" key="1">
    <source>
        <dbReference type="ARBA" id="ARBA00006642"/>
    </source>
</evidence>
<keyword evidence="17" id="KW-1185">Reference proteome</keyword>
<comment type="subcellular location">
    <subcellularLocation>
        <location evidence="13">Cytoplasm</location>
    </subcellularLocation>
</comment>
<accession>A0A4S4FZ67</accession>
<dbReference type="FunFam" id="3.30.360.10:FF:000009">
    <property type="entry name" value="4-hydroxy-tetrahydrodipicolinate reductase"/>
    <property type="match status" value="1"/>
</dbReference>
<feature type="binding site" evidence="13">
    <location>
        <begin position="75"/>
        <end position="77"/>
    </location>
    <ligand>
        <name>NAD(+)</name>
        <dbReference type="ChEBI" id="CHEBI:57540"/>
    </ligand>
</feature>
<dbReference type="SUPFAM" id="SSF55347">
    <property type="entry name" value="Glyceraldehyde-3-phosphate dehydrogenase-like, C-terminal domain"/>
    <property type="match status" value="1"/>
</dbReference>
<evidence type="ECO:0000256" key="12">
    <source>
        <dbReference type="ARBA" id="ARBA00049396"/>
    </source>
</evidence>
<feature type="domain" description="Dihydrodipicolinate reductase C-terminal" evidence="15">
    <location>
        <begin position="111"/>
        <end position="238"/>
    </location>
</feature>
<dbReference type="NCBIfam" id="TIGR00036">
    <property type="entry name" value="dapB"/>
    <property type="match status" value="1"/>
</dbReference>
<keyword evidence="2 13" id="KW-0963">Cytoplasm</keyword>
<dbReference type="InterPro" id="IPR022663">
    <property type="entry name" value="DapB_C"/>
</dbReference>
<feature type="binding site" evidence="13">
    <location>
        <begin position="142"/>
        <end position="143"/>
    </location>
    <ligand>
        <name>(S)-2,3,4,5-tetrahydrodipicolinate</name>
        <dbReference type="ChEBI" id="CHEBI:16845"/>
    </ligand>
</feature>
<dbReference type="InterPro" id="IPR022664">
    <property type="entry name" value="DapB_N_CS"/>
</dbReference>
<protein>
    <recommendedName>
        <fullName evidence="10 13">4-hydroxy-tetrahydrodipicolinate reductase</fullName>
        <shortName evidence="13">HTPA reductase</shortName>
        <ecNumber evidence="10 13">1.17.1.8</ecNumber>
    </recommendedName>
</protein>
<feature type="binding site" evidence="13">
    <location>
        <position position="133"/>
    </location>
    <ligand>
        <name>(S)-2,3,4,5-tetrahydrodipicolinate</name>
        <dbReference type="ChEBI" id="CHEBI:16845"/>
    </ligand>
</feature>
<gene>
    <name evidence="13" type="primary">dapB</name>
    <name evidence="16" type="ORF">E6C70_05465</name>
</gene>
<dbReference type="Gene3D" id="3.40.50.720">
    <property type="entry name" value="NAD(P)-binding Rossmann-like Domain"/>
    <property type="match status" value="1"/>
</dbReference>
<evidence type="ECO:0000256" key="6">
    <source>
        <dbReference type="ARBA" id="ARBA00023002"/>
    </source>
</evidence>
<feature type="binding site" evidence="13">
    <location>
        <begin position="102"/>
        <end position="105"/>
    </location>
    <ligand>
        <name>NAD(+)</name>
        <dbReference type="ChEBI" id="CHEBI:57540"/>
    </ligand>
</feature>
<dbReference type="GO" id="GO:0050661">
    <property type="term" value="F:NADP binding"/>
    <property type="evidence" value="ECO:0007669"/>
    <property type="project" value="UniProtKB-UniRule"/>
</dbReference>
<dbReference type="PIRSF" id="PIRSF000161">
    <property type="entry name" value="DHPR"/>
    <property type="match status" value="1"/>
</dbReference>
<dbReference type="InterPro" id="IPR036291">
    <property type="entry name" value="NAD(P)-bd_dom_sf"/>
</dbReference>
<dbReference type="GO" id="GO:0019877">
    <property type="term" value="P:diaminopimelate biosynthetic process"/>
    <property type="evidence" value="ECO:0007669"/>
    <property type="project" value="UniProtKB-UniRule"/>
</dbReference>
<reference evidence="16 17" key="1">
    <citation type="submission" date="2019-04" db="EMBL/GenBank/DDBJ databases">
        <authorList>
            <person name="Jiang L."/>
        </authorList>
    </citation>
    <scope>NUCLEOTIDE SEQUENCE [LARGE SCALE GENOMIC DNA]</scope>
    <source>
        <strain evidence="16 17">YIM 131861</strain>
    </source>
</reference>
<dbReference type="GO" id="GO:0016726">
    <property type="term" value="F:oxidoreductase activity, acting on CH or CH2 groups, NAD or NADP as acceptor"/>
    <property type="evidence" value="ECO:0007669"/>
    <property type="project" value="UniProtKB-UniRule"/>
</dbReference>
<keyword evidence="8 13" id="KW-0457">Lysine biosynthesis</keyword>
<comment type="catalytic activity">
    <reaction evidence="11 13">
        <text>(S)-2,3,4,5-tetrahydrodipicolinate + NADP(+) + H2O = (2S,4S)-4-hydroxy-2,3,4,5-tetrahydrodipicolinate + NADPH + H(+)</text>
        <dbReference type="Rhea" id="RHEA:35331"/>
        <dbReference type="ChEBI" id="CHEBI:15377"/>
        <dbReference type="ChEBI" id="CHEBI:15378"/>
        <dbReference type="ChEBI" id="CHEBI:16845"/>
        <dbReference type="ChEBI" id="CHEBI:57783"/>
        <dbReference type="ChEBI" id="CHEBI:58349"/>
        <dbReference type="ChEBI" id="CHEBI:67139"/>
        <dbReference type="EC" id="1.17.1.8"/>
    </reaction>
</comment>
<dbReference type="UniPathway" id="UPA00034">
    <property type="reaction ID" value="UER00018"/>
</dbReference>
<proteinExistence type="inferred from homology"/>
<comment type="pathway">
    <text evidence="9 13">Amino-acid biosynthesis; L-lysine biosynthesis via DAP pathway; (S)-tetrahydrodipicolinate from L-aspartate: step 4/4.</text>
</comment>
<comment type="caution">
    <text evidence="13">Was originally thought to be a dihydrodipicolinate reductase (DHDPR), catalyzing the conversion of dihydrodipicolinate to tetrahydrodipicolinate. However, it was shown in E.coli that the substrate of the enzymatic reaction is not dihydrodipicolinate (DHDP) but in fact (2S,4S)-4-hydroxy-2,3,4,5-tetrahydrodipicolinic acid (HTPA), the product released by the DapA-catalyzed reaction.</text>
</comment>
<dbReference type="GO" id="GO:0009089">
    <property type="term" value="P:lysine biosynthetic process via diaminopimelate"/>
    <property type="evidence" value="ECO:0007669"/>
    <property type="project" value="UniProtKB-UniRule"/>
</dbReference>
<evidence type="ECO:0000256" key="8">
    <source>
        <dbReference type="ARBA" id="ARBA00023154"/>
    </source>
</evidence>
<dbReference type="PROSITE" id="PS01298">
    <property type="entry name" value="DAPB"/>
    <property type="match status" value="1"/>
</dbReference>
<feature type="active site" description="Proton donor/acceptor" evidence="13">
    <location>
        <position position="132"/>
    </location>
</feature>
<evidence type="ECO:0000256" key="5">
    <source>
        <dbReference type="ARBA" id="ARBA00022915"/>
    </source>
</evidence>
<name>A0A4S4FZ67_9MICO</name>
<evidence type="ECO:0000256" key="2">
    <source>
        <dbReference type="ARBA" id="ARBA00022490"/>
    </source>
</evidence>
<evidence type="ECO:0000256" key="4">
    <source>
        <dbReference type="ARBA" id="ARBA00022857"/>
    </source>
</evidence>
<dbReference type="EC" id="1.17.1.8" evidence="10 13"/>
<evidence type="ECO:0000256" key="11">
    <source>
        <dbReference type="ARBA" id="ARBA00049080"/>
    </source>
</evidence>
<dbReference type="SUPFAM" id="SSF51735">
    <property type="entry name" value="NAD(P)-binding Rossmann-fold domains"/>
    <property type="match status" value="1"/>
</dbReference>